<evidence type="ECO:0000313" key="1">
    <source>
        <dbReference type="EMBL" id="HIH16034.1"/>
    </source>
</evidence>
<reference evidence="1" key="1">
    <citation type="journal article" date="2020" name="bioRxiv">
        <title>A rank-normalized archaeal taxonomy based on genome phylogeny resolves widespread incomplete and uneven classifications.</title>
        <authorList>
            <person name="Rinke C."/>
            <person name="Chuvochina M."/>
            <person name="Mussig A.J."/>
            <person name="Chaumeil P.-A."/>
            <person name="Waite D.W."/>
            <person name="Whitman W.B."/>
            <person name="Parks D.H."/>
            <person name="Hugenholtz P."/>
        </authorList>
    </citation>
    <scope>NUCLEOTIDE SEQUENCE</scope>
    <source>
        <strain evidence="1">UBA10219</strain>
    </source>
</reference>
<protein>
    <submittedName>
        <fullName evidence="1">Uncharacterized protein</fullName>
    </submittedName>
</protein>
<accession>A0A7J4JFF8</accession>
<name>A0A7J4JFF8_9ARCH</name>
<evidence type="ECO:0000313" key="2">
    <source>
        <dbReference type="EMBL" id="MBS3063062.1"/>
    </source>
</evidence>
<dbReference type="EMBL" id="JAGVWE010000004">
    <property type="protein sequence ID" value="MBS3063062.1"/>
    <property type="molecule type" value="Genomic_DNA"/>
</dbReference>
<dbReference type="AlphaFoldDB" id="A0A7J4JFF8"/>
<dbReference type="Proteomes" id="UP000678237">
    <property type="component" value="Unassembled WGS sequence"/>
</dbReference>
<reference evidence="2" key="2">
    <citation type="submission" date="2021-03" db="EMBL/GenBank/DDBJ databases">
        <authorList>
            <person name="Jaffe A."/>
        </authorList>
    </citation>
    <scope>NUCLEOTIDE SEQUENCE</scope>
    <source>
        <strain evidence="2">RIFCSPLOWO2_01_FULL_58_19</strain>
    </source>
</reference>
<dbReference type="Proteomes" id="UP000564964">
    <property type="component" value="Unassembled WGS sequence"/>
</dbReference>
<evidence type="ECO:0000313" key="3">
    <source>
        <dbReference type="Proteomes" id="UP000564964"/>
    </source>
</evidence>
<comment type="caution">
    <text evidence="1">The sequence shown here is derived from an EMBL/GenBank/DDBJ whole genome shotgun (WGS) entry which is preliminary data.</text>
</comment>
<proteinExistence type="predicted"/>
<sequence length="255" mass="29871">MASNRLTKAWSRARRRTRQKYLLGVEAAGRALKPVKAVLQAPYQMLKDKRLRAKHFARARRREAIGLVVGRPLFAVQPSPDMALPLDRRPEVDRKAWLEKKFGGARNRYALDRPMKFSELPPRLQEAFRITLESILDMMEADLVWMDGLRTRRSFRKMLAAGKPDIALEGNAIRFMQQRRRFEQLVTILPRPAGHPVDARAWKTNANFILWPLIWQGIQETPELKRQYDGLLTQWKKLFKEEAHRFKKGRARLKP</sequence>
<dbReference type="EMBL" id="DUGH01000032">
    <property type="protein sequence ID" value="HIH16034.1"/>
    <property type="molecule type" value="Genomic_DNA"/>
</dbReference>
<reference evidence="2" key="3">
    <citation type="submission" date="2021-05" db="EMBL/GenBank/DDBJ databases">
        <title>Protein family content uncovers lineage relationships and bacterial pathway maintenance mechanisms in DPANN archaea.</title>
        <authorList>
            <person name="Castelle C.J."/>
            <person name="Meheust R."/>
            <person name="Jaffe A.L."/>
            <person name="Seitz K."/>
            <person name="Gong X."/>
            <person name="Baker B.J."/>
            <person name="Banfield J.F."/>
        </authorList>
    </citation>
    <scope>NUCLEOTIDE SEQUENCE</scope>
    <source>
        <strain evidence="2">RIFCSPLOWO2_01_FULL_58_19</strain>
    </source>
</reference>
<organism evidence="1 3">
    <name type="scientific">Candidatus Iainarchaeum sp</name>
    <dbReference type="NCBI Taxonomy" id="3101447"/>
    <lineage>
        <taxon>Archaea</taxon>
        <taxon>Candidatus Iainarchaeota</taxon>
        <taxon>Candidatus Iainarchaeia</taxon>
        <taxon>Candidatus Iainarchaeales</taxon>
        <taxon>Candidatus Iainarchaeaceae</taxon>
        <taxon>Candidatus Iainarchaeum</taxon>
    </lineage>
</organism>
<gene>
    <name evidence="1" type="ORF">HA252_01370</name>
    <name evidence="2" type="ORF">J4203_04265</name>
</gene>